<evidence type="ECO:0000313" key="2">
    <source>
        <dbReference type="EMBL" id="JAE18595.1"/>
    </source>
</evidence>
<sequence>MGSSLLHPQPRACLLHLASSGRKSSVQPGTEQPKAKASFGHHRYPHEWSRGENHHAILDDVDLRLFSQVLKVINS</sequence>
<reference evidence="2" key="1">
    <citation type="submission" date="2014-09" db="EMBL/GenBank/DDBJ databases">
        <authorList>
            <person name="Magalhaes I.L.F."/>
            <person name="Oliveira U."/>
            <person name="Santos F.R."/>
            <person name="Vidigal T.H.D.A."/>
            <person name="Brescovit A.D."/>
            <person name="Santos A.J."/>
        </authorList>
    </citation>
    <scope>NUCLEOTIDE SEQUENCE</scope>
    <source>
        <tissue evidence="2">Shoot tissue taken approximately 20 cm above the soil surface</tissue>
    </source>
</reference>
<feature type="compositionally biased region" description="Polar residues" evidence="1">
    <location>
        <begin position="21"/>
        <end position="30"/>
    </location>
</feature>
<proteinExistence type="predicted"/>
<evidence type="ECO:0000256" key="1">
    <source>
        <dbReference type="SAM" id="MobiDB-lite"/>
    </source>
</evidence>
<accession>A0A0A9G0K8</accession>
<dbReference type="AlphaFoldDB" id="A0A0A9G0K8"/>
<reference evidence="2" key="2">
    <citation type="journal article" date="2015" name="Data Brief">
        <title>Shoot transcriptome of the giant reed, Arundo donax.</title>
        <authorList>
            <person name="Barrero R.A."/>
            <person name="Guerrero F.D."/>
            <person name="Moolhuijzen P."/>
            <person name="Goolsby J.A."/>
            <person name="Tidwell J."/>
            <person name="Bellgard S.E."/>
            <person name="Bellgard M.I."/>
        </authorList>
    </citation>
    <scope>NUCLEOTIDE SEQUENCE</scope>
    <source>
        <tissue evidence="2">Shoot tissue taken approximately 20 cm above the soil surface</tissue>
    </source>
</reference>
<dbReference type="EMBL" id="GBRH01179301">
    <property type="protein sequence ID" value="JAE18595.1"/>
    <property type="molecule type" value="Transcribed_RNA"/>
</dbReference>
<feature type="region of interest" description="Disordered" evidence="1">
    <location>
        <begin position="19"/>
        <end position="39"/>
    </location>
</feature>
<organism evidence="2">
    <name type="scientific">Arundo donax</name>
    <name type="common">Giant reed</name>
    <name type="synonym">Donax arundinaceus</name>
    <dbReference type="NCBI Taxonomy" id="35708"/>
    <lineage>
        <taxon>Eukaryota</taxon>
        <taxon>Viridiplantae</taxon>
        <taxon>Streptophyta</taxon>
        <taxon>Embryophyta</taxon>
        <taxon>Tracheophyta</taxon>
        <taxon>Spermatophyta</taxon>
        <taxon>Magnoliopsida</taxon>
        <taxon>Liliopsida</taxon>
        <taxon>Poales</taxon>
        <taxon>Poaceae</taxon>
        <taxon>PACMAD clade</taxon>
        <taxon>Arundinoideae</taxon>
        <taxon>Arundineae</taxon>
        <taxon>Arundo</taxon>
    </lineage>
</organism>
<protein>
    <submittedName>
        <fullName evidence="2">Uncharacterized protein</fullName>
    </submittedName>
</protein>
<name>A0A0A9G0K8_ARUDO</name>